<keyword evidence="4 9" id="KW-0997">Cell inner membrane</keyword>
<evidence type="ECO:0000259" key="11">
    <source>
        <dbReference type="Pfam" id="PF04290"/>
    </source>
</evidence>
<evidence type="ECO:0000313" key="13">
    <source>
        <dbReference type="Proteomes" id="UP000640509"/>
    </source>
</evidence>
<comment type="subcellular location">
    <subcellularLocation>
        <location evidence="1 9">Cell inner membrane</location>
        <topology evidence="1 9">Multi-pass membrane protein</topology>
    </subcellularLocation>
</comment>
<evidence type="ECO:0000256" key="9">
    <source>
        <dbReference type="RuleBase" id="RU369079"/>
    </source>
</evidence>
<keyword evidence="2 9" id="KW-0813">Transport</keyword>
<comment type="caution">
    <text evidence="12">The sequence shown here is derived from an EMBL/GenBank/DDBJ whole genome shotgun (WGS) entry which is preliminary data.</text>
</comment>
<dbReference type="Pfam" id="PF04290">
    <property type="entry name" value="DctQ"/>
    <property type="match status" value="1"/>
</dbReference>
<feature type="compositionally biased region" description="Basic and acidic residues" evidence="10">
    <location>
        <begin position="204"/>
        <end position="214"/>
    </location>
</feature>
<evidence type="ECO:0000256" key="3">
    <source>
        <dbReference type="ARBA" id="ARBA00022475"/>
    </source>
</evidence>
<feature type="region of interest" description="Disordered" evidence="10">
    <location>
        <begin position="194"/>
        <end position="214"/>
    </location>
</feature>
<evidence type="ECO:0000256" key="10">
    <source>
        <dbReference type="SAM" id="MobiDB-lite"/>
    </source>
</evidence>
<evidence type="ECO:0000256" key="7">
    <source>
        <dbReference type="ARBA" id="ARBA00023136"/>
    </source>
</evidence>
<feature type="domain" description="Tripartite ATP-independent periplasmic transporters DctQ component" evidence="11">
    <location>
        <begin position="32"/>
        <end position="161"/>
    </location>
</feature>
<evidence type="ECO:0000256" key="5">
    <source>
        <dbReference type="ARBA" id="ARBA00022692"/>
    </source>
</evidence>
<dbReference type="InterPro" id="IPR055348">
    <property type="entry name" value="DctQ"/>
</dbReference>
<dbReference type="Proteomes" id="UP000640509">
    <property type="component" value="Unassembled WGS sequence"/>
</dbReference>
<proteinExistence type="inferred from homology"/>
<keyword evidence="3" id="KW-1003">Cell membrane</keyword>
<comment type="subunit">
    <text evidence="9">The complex comprises the extracytoplasmic solute receptor protein and the two transmembrane proteins.</text>
</comment>
<keyword evidence="7 9" id="KW-0472">Membrane</keyword>
<dbReference type="PANTHER" id="PTHR35011:SF4">
    <property type="entry name" value="SLL1102 PROTEIN"/>
    <property type="match status" value="1"/>
</dbReference>
<gene>
    <name evidence="12" type="ORF">GCM10011402_16800</name>
</gene>
<dbReference type="InterPro" id="IPR007387">
    <property type="entry name" value="TRAP_DctQ"/>
</dbReference>
<evidence type="ECO:0000256" key="2">
    <source>
        <dbReference type="ARBA" id="ARBA00022448"/>
    </source>
</evidence>
<keyword evidence="13" id="KW-1185">Reference proteome</keyword>
<reference evidence="13" key="1">
    <citation type="journal article" date="2019" name="Int. J. Syst. Evol. Microbiol.">
        <title>The Global Catalogue of Microorganisms (GCM) 10K type strain sequencing project: providing services to taxonomists for standard genome sequencing and annotation.</title>
        <authorList>
            <consortium name="The Broad Institute Genomics Platform"/>
            <consortium name="The Broad Institute Genome Sequencing Center for Infectious Disease"/>
            <person name="Wu L."/>
            <person name="Ma J."/>
        </authorList>
    </citation>
    <scope>NUCLEOTIDE SEQUENCE [LARGE SCALE GENOMIC DNA]</scope>
    <source>
        <strain evidence="13">CGMCC 1.15419</strain>
    </source>
</reference>
<keyword evidence="6 9" id="KW-1133">Transmembrane helix</keyword>
<protein>
    <recommendedName>
        <fullName evidence="9">TRAP transporter small permease protein</fullName>
    </recommendedName>
</protein>
<sequence>MNGLLALSRGIDRVNTVIGRNVSWLILLAIFVSAINAIIRKAFSVSSNAWLELQWYLYGGAFLLAAAYTLLENEHIRIDILFGTLSRRVQHWIELLGHIFFLMPMVLLTLWLTWPWLARSYRTGEMSMNAGGLILWPAKALLFTGFLLLLFQGISEIIKKIAVMRGIIPDYNAPTGHHAPLDLDEELLKQAGFADPNHPLTDIPVDKTREDARK</sequence>
<accession>A0ABQ1VGI0</accession>
<dbReference type="PANTHER" id="PTHR35011">
    <property type="entry name" value="2,3-DIKETO-L-GULONATE TRAP TRANSPORTER SMALL PERMEASE PROTEIN YIAM"/>
    <property type="match status" value="1"/>
</dbReference>
<comment type="function">
    <text evidence="9">Part of the tripartite ATP-independent periplasmic (TRAP) transport system.</text>
</comment>
<comment type="similarity">
    <text evidence="8 9">Belongs to the TRAP transporter small permease family.</text>
</comment>
<evidence type="ECO:0000256" key="6">
    <source>
        <dbReference type="ARBA" id="ARBA00022989"/>
    </source>
</evidence>
<feature type="transmembrane region" description="Helical" evidence="9">
    <location>
        <begin position="134"/>
        <end position="151"/>
    </location>
</feature>
<evidence type="ECO:0000256" key="1">
    <source>
        <dbReference type="ARBA" id="ARBA00004429"/>
    </source>
</evidence>
<evidence type="ECO:0000313" key="12">
    <source>
        <dbReference type="EMBL" id="GGF65289.1"/>
    </source>
</evidence>
<name>A0ABQ1VGI0_9RHOB</name>
<feature type="transmembrane region" description="Helical" evidence="9">
    <location>
        <begin position="92"/>
        <end position="114"/>
    </location>
</feature>
<feature type="transmembrane region" description="Helical" evidence="9">
    <location>
        <begin position="55"/>
        <end position="71"/>
    </location>
</feature>
<dbReference type="EMBL" id="BMIV01000004">
    <property type="protein sequence ID" value="GGF65289.1"/>
    <property type="molecule type" value="Genomic_DNA"/>
</dbReference>
<organism evidence="12 13">
    <name type="scientific">Paracoccus acridae</name>
    <dbReference type="NCBI Taxonomy" id="1795310"/>
    <lineage>
        <taxon>Bacteria</taxon>
        <taxon>Pseudomonadati</taxon>
        <taxon>Pseudomonadota</taxon>
        <taxon>Alphaproteobacteria</taxon>
        <taxon>Rhodobacterales</taxon>
        <taxon>Paracoccaceae</taxon>
        <taxon>Paracoccus</taxon>
    </lineage>
</organism>
<dbReference type="RefSeq" id="WP_103171188.1">
    <property type="nucleotide sequence ID" value="NZ_BMIV01000004.1"/>
</dbReference>
<keyword evidence="5 9" id="KW-0812">Transmembrane</keyword>
<feature type="transmembrane region" description="Helical" evidence="9">
    <location>
        <begin position="21"/>
        <end position="43"/>
    </location>
</feature>
<evidence type="ECO:0000256" key="8">
    <source>
        <dbReference type="ARBA" id="ARBA00038436"/>
    </source>
</evidence>
<evidence type="ECO:0000256" key="4">
    <source>
        <dbReference type="ARBA" id="ARBA00022519"/>
    </source>
</evidence>